<accession>A0A6J7LC25</accession>
<dbReference type="EMBL" id="CAFBNE010000114">
    <property type="protein sequence ID" value="CAB4965701.1"/>
    <property type="molecule type" value="Genomic_DNA"/>
</dbReference>
<reference evidence="5" key="1">
    <citation type="submission" date="2020-05" db="EMBL/GenBank/DDBJ databases">
        <authorList>
            <person name="Chiriac C."/>
            <person name="Salcher M."/>
            <person name="Ghai R."/>
            <person name="Kavagutti S V."/>
        </authorList>
    </citation>
    <scope>NUCLEOTIDE SEQUENCE</scope>
</reference>
<dbReference type="Pfam" id="PF03575">
    <property type="entry name" value="Peptidase_S51"/>
    <property type="match status" value="1"/>
</dbReference>
<organism evidence="5">
    <name type="scientific">freshwater metagenome</name>
    <dbReference type="NCBI Taxonomy" id="449393"/>
    <lineage>
        <taxon>unclassified sequences</taxon>
        <taxon>metagenomes</taxon>
        <taxon>ecological metagenomes</taxon>
    </lineage>
</organism>
<dbReference type="InterPro" id="IPR029062">
    <property type="entry name" value="Class_I_gatase-like"/>
</dbReference>
<dbReference type="PANTHER" id="PTHR20842">
    <property type="entry name" value="PROTEASE S51 ALPHA-ASPARTYL DIPEPTIDASE"/>
    <property type="match status" value="1"/>
</dbReference>
<dbReference type="GO" id="GO:0008236">
    <property type="term" value="F:serine-type peptidase activity"/>
    <property type="evidence" value="ECO:0007669"/>
    <property type="project" value="UniProtKB-KW"/>
</dbReference>
<dbReference type="GO" id="GO:0006508">
    <property type="term" value="P:proteolysis"/>
    <property type="evidence" value="ECO:0007669"/>
    <property type="project" value="UniProtKB-KW"/>
</dbReference>
<keyword evidence="2" id="KW-0645">Protease</keyword>
<dbReference type="InterPro" id="IPR005320">
    <property type="entry name" value="Peptidase_S51"/>
</dbReference>
<evidence type="ECO:0000256" key="1">
    <source>
        <dbReference type="ARBA" id="ARBA00006534"/>
    </source>
</evidence>
<dbReference type="CDD" id="cd03146">
    <property type="entry name" value="GAT1_Peptidase_E"/>
    <property type="match status" value="1"/>
</dbReference>
<evidence type="ECO:0000313" key="5">
    <source>
        <dbReference type="EMBL" id="CAB4965701.1"/>
    </source>
</evidence>
<keyword evidence="3" id="KW-0378">Hydrolase</keyword>
<dbReference type="Gene3D" id="3.40.50.880">
    <property type="match status" value="1"/>
</dbReference>
<dbReference type="SUPFAM" id="SSF52317">
    <property type="entry name" value="Class I glutamine amidotransferase-like"/>
    <property type="match status" value="1"/>
</dbReference>
<evidence type="ECO:0000256" key="3">
    <source>
        <dbReference type="ARBA" id="ARBA00022801"/>
    </source>
</evidence>
<gene>
    <name evidence="5" type="ORF">UFOPK3772_02696</name>
</gene>
<dbReference type="PANTHER" id="PTHR20842:SF0">
    <property type="entry name" value="ALPHA-ASPARTYL DIPEPTIDASE"/>
    <property type="match status" value="1"/>
</dbReference>
<comment type="similarity">
    <text evidence="1">Belongs to the peptidase S51 family.</text>
</comment>
<sequence length="246" mass="25765">MAIRRIIASSGGFVSTPGLWGVMRPGAIFLEALRLSGKERPRVCLVMTASGDDSQYLSTMYSALSDTGCDVDHLALFTQPNRRPEEALGRADVIWVGGGSVANLLALWRLHGVDASMTDAWERGAILGGVSAGSICWHTGGPTDSFGPELTAVTNGLGLLPYGNGVHYDSEAQRRPLLHQLVGDGVLPLSYATDDHVGILYEGTQPVAVIADTNAAGPSSEGPAAYRIEQAGGAVVETRLPVGPID</sequence>
<evidence type="ECO:0000256" key="2">
    <source>
        <dbReference type="ARBA" id="ARBA00022670"/>
    </source>
</evidence>
<name>A0A6J7LC25_9ZZZZ</name>
<evidence type="ECO:0000256" key="4">
    <source>
        <dbReference type="ARBA" id="ARBA00022825"/>
    </source>
</evidence>
<protein>
    <submittedName>
        <fullName evidence="5">Unannotated protein</fullName>
    </submittedName>
</protein>
<dbReference type="AlphaFoldDB" id="A0A6J7LC25"/>
<proteinExistence type="inferred from homology"/>
<keyword evidence="4" id="KW-0720">Serine protease</keyword>